<dbReference type="Proteomes" id="UP000018050">
    <property type="component" value="Unassembled WGS sequence"/>
</dbReference>
<dbReference type="VEuPathDB" id="ToxoDB:EAH_00060500"/>
<evidence type="ECO:0000256" key="1">
    <source>
        <dbReference type="SAM" id="MobiDB-lite"/>
    </source>
</evidence>
<feature type="region of interest" description="Disordered" evidence="1">
    <location>
        <begin position="44"/>
        <end position="74"/>
    </location>
</feature>
<dbReference type="AlphaFoldDB" id="U6GMD9"/>
<dbReference type="GeneID" id="25274120"/>
<reference evidence="2" key="2">
    <citation type="submission" date="2013-10" db="EMBL/GenBank/DDBJ databases">
        <authorList>
            <person name="Aslett M."/>
        </authorList>
    </citation>
    <scope>NUCLEOTIDE SEQUENCE [LARGE SCALE GENOMIC DNA]</scope>
    <source>
        <strain evidence="2">Houghton</strain>
    </source>
</reference>
<name>U6GMD9_EIMAC</name>
<dbReference type="RefSeq" id="XP_013248902.1">
    <property type="nucleotide sequence ID" value="XM_013393448.1"/>
</dbReference>
<protein>
    <submittedName>
        <fullName evidence="2">SNARE domain-containing protein, putative</fullName>
    </submittedName>
</protein>
<dbReference type="EMBL" id="HG671600">
    <property type="protein sequence ID" value="CDI81345.1"/>
    <property type="molecule type" value="Genomic_DNA"/>
</dbReference>
<evidence type="ECO:0000313" key="3">
    <source>
        <dbReference type="Proteomes" id="UP000018050"/>
    </source>
</evidence>
<organism evidence="2 3">
    <name type="scientific">Eimeria acervulina</name>
    <name type="common">Coccidian parasite</name>
    <dbReference type="NCBI Taxonomy" id="5801"/>
    <lineage>
        <taxon>Eukaryota</taxon>
        <taxon>Sar</taxon>
        <taxon>Alveolata</taxon>
        <taxon>Apicomplexa</taxon>
        <taxon>Conoidasida</taxon>
        <taxon>Coccidia</taxon>
        <taxon>Eucoccidiorida</taxon>
        <taxon>Eimeriorina</taxon>
        <taxon>Eimeriidae</taxon>
        <taxon>Eimeria</taxon>
    </lineage>
</organism>
<accession>U6GMD9</accession>
<dbReference type="OrthoDB" id="75754at2759"/>
<feature type="region of interest" description="Disordered" evidence="1">
    <location>
        <begin position="1"/>
        <end position="29"/>
    </location>
</feature>
<proteinExistence type="predicted"/>
<reference evidence="2" key="1">
    <citation type="submission" date="2013-10" db="EMBL/GenBank/DDBJ databases">
        <title>Genomic analysis of the causative agents of coccidiosis in chickens.</title>
        <authorList>
            <person name="Reid A.J."/>
            <person name="Blake D."/>
            <person name="Billington K."/>
            <person name="Browne H."/>
            <person name="Dunn M."/>
            <person name="Hung S."/>
            <person name="Kawahara F."/>
            <person name="Miranda-Saavedra D."/>
            <person name="Mourier T."/>
            <person name="Nagra H."/>
            <person name="Otto T.D."/>
            <person name="Rawlings N."/>
            <person name="Sanchez A."/>
            <person name="Sanders M."/>
            <person name="Subramaniam C."/>
            <person name="Tay Y."/>
            <person name="Dear P."/>
            <person name="Doerig C."/>
            <person name="Gruber A."/>
            <person name="Parkinson J."/>
            <person name="Shirley M."/>
            <person name="Wan K.L."/>
            <person name="Berriman M."/>
            <person name="Tomley F."/>
            <person name="Pain A."/>
        </authorList>
    </citation>
    <scope>NUCLEOTIDE SEQUENCE [LARGE SCALE GENOMIC DNA]</scope>
    <source>
        <strain evidence="2">Houghton</strain>
    </source>
</reference>
<sequence>MSFVVRPSPETGPLLDEREAPRSSGTRGYDVIIRTNIQTIRSNLQSKTSMAGGAAASGGETTKYSGETKREISF</sequence>
<gene>
    <name evidence="2" type="ORF">EAH_00060500</name>
</gene>
<evidence type="ECO:0000313" key="2">
    <source>
        <dbReference type="EMBL" id="CDI81345.1"/>
    </source>
</evidence>
<keyword evidence="3" id="KW-1185">Reference proteome</keyword>